<accession>A0A9W9BUP5</accession>
<dbReference type="PANTHER" id="PTHR37538:SF1">
    <property type="entry name" value="BTB DOMAIN-CONTAINING PROTEIN"/>
    <property type="match status" value="1"/>
</dbReference>
<dbReference type="Proteomes" id="UP001140562">
    <property type="component" value="Unassembled WGS sequence"/>
</dbReference>
<proteinExistence type="predicted"/>
<sequence length="271" mass="29584">MPTTTIDLPELDEDIGHIPVHYLHTGTYETLGTSTTLLDYSNCTEFKRDVAVCDAAQTYHLPGLQQLAAKEADRLGTHLDIFEAMDTVAQNLKNSPKDIIWLSDYLKMKIEAAFRNDHAAFAKRPLLDRSSNSDLNSFLAQCVIGLYSNDISALMAAKHETRQDSPELFAPDPKEETTHADSEDDVITTKDWNSNNNNVPAEETASDVVPFSVEHSTEELSSSLPSGSDGTGCFTPASSLVADSGSEMISSIADDFARRNTAADAEPFFST</sequence>
<feature type="compositionally biased region" description="Basic and acidic residues" evidence="1">
    <location>
        <begin position="172"/>
        <end position="181"/>
    </location>
</feature>
<dbReference type="OrthoDB" id="3594103at2759"/>
<name>A0A9W9BUP5_9PLEO</name>
<keyword evidence="3" id="KW-1185">Reference proteome</keyword>
<feature type="compositionally biased region" description="Polar residues" evidence="1">
    <location>
        <begin position="219"/>
        <end position="228"/>
    </location>
</feature>
<organism evidence="2 3">
    <name type="scientific">Didymella glomerata</name>
    <dbReference type="NCBI Taxonomy" id="749621"/>
    <lineage>
        <taxon>Eukaryota</taxon>
        <taxon>Fungi</taxon>
        <taxon>Dikarya</taxon>
        <taxon>Ascomycota</taxon>
        <taxon>Pezizomycotina</taxon>
        <taxon>Dothideomycetes</taxon>
        <taxon>Pleosporomycetidae</taxon>
        <taxon>Pleosporales</taxon>
        <taxon>Pleosporineae</taxon>
        <taxon>Didymellaceae</taxon>
        <taxon>Didymella</taxon>
    </lineage>
</organism>
<dbReference type="PANTHER" id="PTHR37538">
    <property type="entry name" value="BTB DOMAIN-CONTAINING PROTEIN"/>
    <property type="match status" value="1"/>
</dbReference>
<evidence type="ECO:0000313" key="3">
    <source>
        <dbReference type="Proteomes" id="UP001140562"/>
    </source>
</evidence>
<protein>
    <submittedName>
        <fullName evidence="2">Uncharacterized protein</fullName>
    </submittedName>
</protein>
<dbReference type="EMBL" id="JAPEUV010000194">
    <property type="protein sequence ID" value="KAJ4330488.1"/>
    <property type="molecule type" value="Genomic_DNA"/>
</dbReference>
<evidence type="ECO:0000313" key="2">
    <source>
        <dbReference type="EMBL" id="KAJ4330488.1"/>
    </source>
</evidence>
<comment type="caution">
    <text evidence="2">The sequence shown here is derived from an EMBL/GenBank/DDBJ whole genome shotgun (WGS) entry which is preliminary data.</text>
</comment>
<feature type="compositionally biased region" description="Polar residues" evidence="1">
    <location>
        <begin position="190"/>
        <end position="199"/>
    </location>
</feature>
<feature type="region of interest" description="Disordered" evidence="1">
    <location>
        <begin position="162"/>
        <end position="235"/>
    </location>
</feature>
<reference evidence="2" key="1">
    <citation type="submission" date="2022-10" db="EMBL/GenBank/DDBJ databases">
        <title>Tapping the CABI collections for fungal endophytes: first genome assemblies for Collariella, Neodidymelliopsis, Ascochyta clinopodiicola, Didymella pomorum, Didymosphaeria variabile, Neocosmospora piperis and Neocucurbitaria cava.</title>
        <authorList>
            <person name="Hill R."/>
        </authorList>
    </citation>
    <scope>NUCLEOTIDE SEQUENCE</scope>
    <source>
        <strain evidence="2">IMI 360193</strain>
    </source>
</reference>
<dbReference type="AlphaFoldDB" id="A0A9W9BUP5"/>
<gene>
    <name evidence="2" type="ORF">N0V87_009951</name>
</gene>
<evidence type="ECO:0000256" key="1">
    <source>
        <dbReference type="SAM" id="MobiDB-lite"/>
    </source>
</evidence>